<dbReference type="RefSeq" id="XP_003084051.1">
    <property type="nucleotide sequence ID" value="XM_003084003.1"/>
</dbReference>
<protein>
    <recommendedName>
        <fullName evidence="5">Rrp15p-domain-containing protein</fullName>
    </recommendedName>
</protein>
<dbReference type="OMA" id="RGHVKPQ"/>
<dbReference type="KEGG" id="ota:OT_ostta18g00160"/>
<dbReference type="GO" id="GO:0000460">
    <property type="term" value="P:maturation of 5.8S rRNA"/>
    <property type="evidence" value="ECO:0007669"/>
    <property type="project" value="TreeGrafter"/>
</dbReference>
<feature type="region of interest" description="Disordered" evidence="2">
    <location>
        <begin position="1"/>
        <end position="160"/>
    </location>
</feature>
<reference evidence="3 4" key="2">
    <citation type="journal article" date="2014" name="BMC Genomics">
        <title>An improved genome of the model marine alga Ostreococcus tauri unfolds by assessing Illumina de novo assemblies.</title>
        <authorList>
            <person name="Blanc-Mathieu R."/>
            <person name="Verhelst B."/>
            <person name="Derelle E."/>
            <person name="Rombauts S."/>
            <person name="Bouget F.Y."/>
            <person name="Carre I."/>
            <person name="Chateau A."/>
            <person name="Eyre-Walker A."/>
            <person name="Grimsley N."/>
            <person name="Moreau H."/>
            <person name="Piegu B."/>
            <person name="Rivals E."/>
            <person name="Schackwitz W."/>
            <person name="Van de Peer Y."/>
            <person name="Piganeau G."/>
        </authorList>
    </citation>
    <scope>NUCLEOTIDE SEQUENCE [LARGE SCALE GENOMIC DNA]</scope>
    <source>
        <strain evidence="4">OTTH 0595 / CCAP 157/2 / RCC745</strain>
    </source>
</reference>
<evidence type="ECO:0000313" key="4">
    <source>
        <dbReference type="Proteomes" id="UP000009170"/>
    </source>
</evidence>
<dbReference type="AlphaFoldDB" id="Q00SZ7"/>
<gene>
    <name evidence="3" type="ORF">OT_ostta18g00160</name>
</gene>
<evidence type="ECO:0008006" key="5">
    <source>
        <dbReference type="Google" id="ProtNLM"/>
    </source>
</evidence>
<dbReference type="Pfam" id="PF07890">
    <property type="entry name" value="Rrp15p"/>
    <property type="match status" value="1"/>
</dbReference>
<dbReference type="PANTHER" id="PTHR13245">
    <property type="entry name" value="RRP15-LIKE PROTEIN"/>
    <property type="match status" value="1"/>
</dbReference>
<feature type="compositionally biased region" description="Acidic residues" evidence="2">
    <location>
        <begin position="18"/>
        <end position="80"/>
    </location>
</feature>
<dbReference type="GO" id="GO:0000470">
    <property type="term" value="P:maturation of LSU-rRNA"/>
    <property type="evidence" value="ECO:0007669"/>
    <property type="project" value="TreeGrafter"/>
</dbReference>
<dbReference type="PANTHER" id="PTHR13245:SF14">
    <property type="entry name" value="RRP15-LIKE PROTEIN"/>
    <property type="match status" value="1"/>
</dbReference>
<reference evidence="4" key="1">
    <citation type="journal article" date="2006" name="Proc. Natl. Acad. Sci. U.S.A.">
        <title>Genome analysis of the smallest free-living eukaryote Ostreococcus tauri unveils many unique features.</title>
        <authorList>
            <person name="Derelle E."/>
            <person name="Ferraz C."/>
            <person name="Rombauts S."/>
            <person name="Rouze P."/>
            <person name="Worden A.Z."/>
            <person name="Robbens S."/>
            <person name="Partensky F."/>
            <person name="Degroeve S."/>
            <person name="Echeynie S."/>
            <person name="Cooke R."/>
            <person name="Saeys Y."/>
            <person name="Wuyts J."/>
            <person name="Jabbari K."/>
            <person name="Bowler C."/>
            <person name="Panaud O."/>
            <person name="Piegu B."/>
            <person name="Ball S.G."/>
            <person name="Ral J.-P."/>
            <person name="Bouget F.-Y."/>
            <person name="Piganeau G."/>
            <person name="De Baets B."/>
            <person name="Picard A."/>
            <person name="Delseny M."/>
            <person name="Demaille J."/>
            <person name="Van de Peer Y."/>
            <person name="Moreau H."/>
        </authorList>
    </citation>
    <scope>NUCLEOTIDE SEQUENCE [LARGE SCALE GENOMIC DNA]</scope>
    <source>
        <strain evidence="4">OTTH 0595 / CCAP 157/2 / RCC745</strain>
    </source>
</reference>
<dbReference type="InParanoid" id="Q00SZ7"/>
<evidence type="ECO:0000313" key="3">
    <source>
        <dbReference type="EMBL" id="CAL58467.1"/>
    </source>
</evidence>
<accession>Q00SZ7</accession>
<evidence type="ECO:0000256" key="1">
    <source>
        <dbReference type="ARBA" id="ARBA00007462"/>
    </source>
</evidence>
<name>Q00SZ7_OSTTA</name>
<comment type="caution">
    <text evidence="3">The sequence shown here is derived from an EMBL/GenBank/DDBJ whole genome shotgun (WGS) entry which is preliminary data.</text>
</comment>
<dbReference type="Proteomes" id="UP000009170">
    <property type="component" value="Unassembled WGS sequence"/>
</dbReference>
<comment type="similarity">
    <text evidence="1">Belongs to the RRP15 family.</text>
</comment>
<proteinExistence type="inferred from homology"/>
<organism evidence="3 4">
    <name type="scientific">Ostreococcus tauri</name>
    <name type="common">Marine green alga</name>
    <dbReference type="NCBI Taxonomy" id="70448"/>
    <lineage>
        <taxon>Eukaryota</taxon>
        <taxon>Viridiplantae</taxon>
        <taxon>Chlorophyta</taxon>
        <taxon>Mamiellophyceae</taxon>
        <taxon>Mamiellales</taxon>
        <taxon>Bathycoccaceae</taxon>
        <taxon>Ostreococcus</taxon>
    </lineage>
</organism>
<keyword evidence="4" id="KW-1185">Reference proteome</keyword>
<dbReference type="GO" id="GO:0030687">
    <property type="term" value="C:preribosome, large subunit precursor"/>
    <property type="evidence" value="ECO:0007669"/>
    <property type="project" value="TreeGrafter"/>
</dbReference>
<dbReference type="InterPro" id="IPR012459">
    <property type="entry name" value="Rrp15"/>
</dbReference>
<dbReference type="GeneID" id="9838250"/>
<feature type="compositionally biased region" description="Basic and acidic residues" evidence="2">
    <location>
        <begin position="119"/>
        <end position="133"/>
    </location>
</feature>
<evidence type="ECO:0000256" key="2">
    <source>
        <dbReference type="SAM" id="MobiDB-lite"/>
    </source>
</evidence>
<dbReference type="STRING" id="70448.Q00SZ7"/>
<dbReference type="EMBL" id="CAID01000018">
    <property type="protein sequence ID" value="CAL58467.1"/>
    <property type="molecule type" value="Genomic_DNA"/>
</dbReference>
<dbReference type="OrthoDB" id="20949at2759"/>
<sequence>MGTNARVTPRAGERENEREDDDASSSSEAFDDDAFVVESEDEETDADVDEDASDDDDDDDDDDDEASDDDDEEEGSDEDELLARPMSNQMMGMSRAFASLVGDGDEDGDAEMLPKSRKQREDEREAKAEEKERKERKRAKLEIKNRGHVKPQPRGRDVESDMLERRLQNTATKGVVRLFKAVSKAQEDSQKARLMRRKDALISKTKFLEELRGGDKTPAAGEEEKASRASFLQDDFMLSSGGKMKDWDKEREVAARDLEYDEEEDDVF</sequence>